<dbReference type="EMBL" id="CP093348">
    <property type="protein sequence ID" value="WOH06863.1"/>
    <property type="molecule type" value="Genomic_DNA"/>
</dbReference>
<dbReference type="GO" id="GO:0000976">
    <property type="term" value="F:transcription cis-regulatory region binding"/>
    <property type="evidence" value="ECO:0007669"/>
    <property type="project" value="TreeGrafter"/>
</dbReference>
<dbReference type="GO" id="GO:0003700">
    <property type="term" value="F:DNA-binding transcription factor activity"/>
    <property type="evidence" value="ECO:0007669"/>
    <property type="project" value="InterPro"/>
</dbReference>
<evidence type="ECO:0000256" key="5">
    <source>
        <dbReference type="ARBA" id="ARBA00023242"/>
    </source>
</evidence>
<dbReference type="InterPro" id="IPR036576">
    <property type="entry name" value="WRKY_dom_sf"/>
</dbReference>
<dbReference type="PROSITE" id="PS50811">
    <property type="entry name" value="WRKY"/>
    <property type="match status" value="1"/>
</dbReference>
<feature type="domain" description="WRKY" evidence="6">
    <location>
        <begin position="148"/>
        <end position="210"/>
    </location>
</feature>
<keyword evidence="2" id="KW-0805">Transcription regulation</keyword>
<reference evidence="8" key="2">
    <citation type="submission" date="2022-03" db="EMBL/GenBank/DDBJ databases">
        <title>Draft title - Genomic analysis of global carrot germplasm unveils the trajectory of domestication and the origin of high carotenoid orange carrot.</title>
        <authorList>
            <person name="Iorizzo M."/>
            <person name="Ellison S."/>
            <person name="Senalik D."/>
            <person name="Macko-Podgorni A."/>
            <person name="Grzebelus D."/>
            <person name="Bostan H."/>
            <person name="Rolling W."/>
            <person name="Curaba J."/>
            <person name="Simon P."/>
        </authorList>
    </citation>
    <scope>NUCLEOTIDE SEQUENCE</scope>
    <source>
        <tissue evidence="8">Leaf</tissue>
    </source>
</reference>
<evidence type="ECO:0000256" key="4">
    <source>
        <dbReference type="ARBA" id="ARBA00023163"/>
    </source>
</evidence>
<evidence type="ECO:0000256" key="3">
    <source>
        <dbReference type="ARBA" id="ARBA00023125"/>
    </source>
</evidence>
<dbReference type="SUPFAM" id="SSF118290">
    <property type="entry name" value="WRKY DNA-binding domain"/>
    <property type="match status" value="1"/>
</dbReference>
<dbReference type="EMBL" id="LNRQ01000006">
    <property type="protein sequence ID" value="KZM92482.1"/>
    <property type="molecule type" value="Genomic_DNA"/>
</dbReference>
<evidence type="ECO:0000256" key="1">
    <source>
        <dbReference type="ARBA" id="ARBA00004123"/>
    </source>
</evidence>
<keyword evidence="4" id="KW-0804">Transcription</keyword>
<dbReference type="InterPro" id="IPR044810">
    <property type="entry name" value="WRKY_plant"/>
</dbReference>
<dbReference type="OMA" id="HTCHMSA"/>
<dbReference type="Gramene" id="KZM92482">
    <property type="protein sequence ID" value="KZM92482"/>
    <property type="gene ID" value="DCAR_020153"/>
</dbReference>
<gene>
    <name evidence="7" type="ORF">DCAR_020153</name>
    <name evidence="8" type="ORF">DCAR_0626292</name>
</gene>
<evidence type="ECO:0000259" key="6">
    <source>
        <dbReference type="PROSITE" id="PS50811"/>
    </source>
</evidence>
<keyword evidence="5" id="KW-0539">Nucleus</keyword>
<organism evidence="7">
    <name type="scientific">Daucus carota subsp. sativus</name>
    <name type="common">Carrot</name>
    <dbReference type="NCBI Taxonomy" id="79200"/>
    <lineage>
        <taxon>Eukaryota</taxon>
        <taxon>Viridiplantae</taxon>
        <taxon>Streptophyta</taxon>
        <taxon>Embryophyta</taxon>
        <taxon>Tracheophyta</taxon>
        <taxon>Spermatophyta</taxon>
        <taxon>Magnoliopsida</taxon>
        <taxon>eudicotyledons</taxon>
        <taxon>Gunneridae</taxon>
        <taxon>Pentapetalae</taxon>
        <taxon>asterids</taxon>
        <taxon>campanulids</taxon>
        <taxon>Apiales</taxon>
        <taxon>Apiaceae</taxon>
        <taxon>Apioideae</taxon>
        <taxon>Scandiceae</taxon>
        <taxon>Daucinae</taxon>
        <taxon>Daucus</taxon>
        <taxon>Daucus sect. Daucus</taxon>
    </lineage>
</organism>
<evidence type="ECO:0000313" key="9">
    <source>
        <dbReference type="Proteomes" id="UP000077755"/>
    </source>
</evidence>
<keyword evidence="3" id="KW-0238">DNA-binding</keyword>
<accession>A0A161ZWF9</accession>
<name>A0A161ZWF9_DAUCS</name>
<evidence type="ECO:0000256" key="2">
    <source>
        <dbReference type="ARBA" id="ARBA00023015"/>
    </source>
</evidence>
<reference evidence="7" key="1">
    <citation type="journal article" date="2016" name="Nat. Genet.">
        <title>A high-quality carrot genome assembly provides new insights into carotenoid accumulation and asterid genome evolution.</title>
        <authorList>
            <person name="Iorizzo M."/>
            <person name="Ellison S."/>
            <person name="Senalik D."/>
            <person name="Zeng P."/>
            <person name="Satapoomin P."/>
            <person name="Huang J."/>
            <person name="Bowman M."/>
            <person name="Iovene M."/>
            <person name="Sanseverino W."/>
            <person name="Cavagnaro P."/>
            <person name="Yildiz M."/>
            <person name="Macko-Podgorni A."/>
            <person name="Moranska E."/>
            <person name="Grzebelus E."/>
            <person name="Grzebelus D."/>
            <person name="Ashrafi H."/>
            <person name="Zheng Z."/>
            <person name="Cheng S."/>
            <person name="Spooner D."/>
            <person name="Van Deynze A."/>
            <person name="Simon P."/>
        </authorList>
    </citation>
    <scope>NUCLEOTIDE SEQUENCE [LARGE SCALE GENOMIC DNA]</scope>
    <source>
        <tissue evidence="7">Leaf</tissue>
    </source>
</reference>
<dbReference type="AlphaFoldDB" id="A0A161ZWF9"/>
<dbReference type="GO" id="GO:0005634">
    <property type="term" value="C:nucleus"/>
    <property type="evidence" value="ECO:0007669"/>
    <property type="project" value="UniProtKB-SubCell"/>
</dbReference>
<dbReference type="PANTHER" id="PTHR32096:SF146">
    <property type="entry name" value="WRKY TRANSCRIPTION FACTOR 19-RELATED"/>
    <property type="match status" value="1"/>
</dbReference>
<dbReference type="Gene3D" id="2.20.25.80">
    <property type="entry name" value="WRKY domain"/>
    <property type="match status" value="1"/>
</dbReference>
<dbReference type="Proteomes" id="UP000077755">
    <property type="component" value="Chromosome 6"/>
</dbReference>
<dbReference type="PANTHER" id="PTHR32096">
    <property type="entry name" value="WRKY TRANSCRIPTION FACTOR 30-RELATED-RELATED"/>
    <property type="match status" value="1"/>
</dbReference>
<comment type="subcellular location">
    <subcellularLocation>
        <location evidence="1">Nucleus</location>
    </subcellularLocation>
</comment>
<sequence>MEEIVSLIYNGCRLARDLEVNLPNIANQPEMLWNNCEEIIRIFTDTRDRINAQFGGGSQGEDVGAMQQWLRYTPQIVQQQEGGSEGAVVAPSEAERWAAGGRGDQLQPVEGAARGATFQRTRRREEDAERRIIRVPAPQIGNTEIPPEDGFTWRKYGQKEILGSRFPRAYYRCTHQKLYNCPAKKQVQRLADDPFTFEVIYRGDHTCTVSSTAPSMSALPENTEASRVMFQQAAGTMSSSQLLHSSTTTSVLPGSQNWLSMRTQPAGLDATNTNNPFVNMHMFSNISGMVESSSGVAGPSTMRDAGDQYYEPLAEFVDVMFNSGTSSNSNMDHIFSADIEDHKWDSGEDKQD</sequence>
<protein>
    <recommendedName>
        <fullName evidence="6">WRKY domain-containing protein</fullName>
    </recommendedName>
</protein>
<dbReference type="KEGG" id="dcr:108226770"/>
<keyword evidence="9" id="KW-1185">Reference proteome</keyword>
<evidence type="ECO:0000313" key="8">
    <source>
        <dbReference type="EMBL" id="WOH06863.1"/>
    </source>
</evidence>
<dbReference type="Pfam" id="PF03106">
    <property type="entry name" value="WRKY"/>
    <property type="match status" value="1"/>
</dbReference>
<dbReference type="InterPro" id="IPR003657">
    <property type="entry name" value="WRKY_dom"/>
</dbReference>
<dbReference type="SMART" id="SM00774">
    <property type="entry name" value="WRKY"/>
    <property type="match status" value="1"/>
</dbReference>
<proteinExistence type="predicted"/>
<dbReference type="OrthoDB" id="684963at2759"/>
<evidence type="ECO:0000313" key="7">
    <source>
        <dbReference type="EMBL" id="KZM92482.1"/>
    </source>
</evidence>